<keyword evidence="1" id="KW-0472">Membrane</keyword>
<name>A0ABU1MCI7_9HYPH</name>
<keyword evidence="3" id="KW-1185">Reference proteome</keyword>
<sequence>MHHPFLPDADGVIYAGLFIAIIALLVMSFTAKGSL</sequence>
<comment type="caution">
    <text evidence="2">The sequence shown here is derived from an EMBL/GenBank/DDBJ whole genome shotgun (WGS) entry which is preliminary data.</text>
</comment>
<gene>
    <name evidence="2" type="ORF">J2782_003303</name>
</gene>
<keyword evidence="1" id="KW-0812">Transmembrane</keyword>
<evidence type="ECO:0000313" key="2">
    <source>
        <dbReference type="EMBL" id="MDR6433557.1"/>
    </source>
</evidence>
<keyword evidence="1" id="KW-1133">Transmembrane helix</keyword>
<proteinExistence type="predicted"/>
<protein>
    <submittedName>
        <fullName evidence="2">Uncharacterized protein</fullName>
    </submittedName>
</protein>
<dbReference type="EMBL" id="JAVDQT010000006">
    <property type="protein sequence ID" value="MDR6433557.1"/>
    <property type="molecule type" value="Genomic_DNA"/>
</dbReference>
<organism evidence="2 3">
    <name type="scientific">Brucella pseudogrignonensis</name>
    <dbReference type="NCBI Taxonomy" id="419475"/>
    <lineage>
        <taxon>Bacteria</taxon>
        <taxon>Pseudomonadati</taxon>
        <taxon>Pseudomonadota</taxon>
        <taxon>Alphaproteobacteria</taxon>
        <taxon>Hyphomicrobiales</taxon>
        <taxon>Brucellaceae</taxon>
        <taxon>Brucella/Ochrobactrum group</taxon>
        <taxon>Brucella</taxon>
    </lineage>
</organism>
<evidence type="ECO:0000313" key="3">
    <source>
        <dbReference type="Proteomes" id="UP001184614"/>
    </source>
</evidence>
<feature type="transmembrane region" description="Helical" evidence="1">
    <location>
        <begin position="12"/>
        <end position="31"/>
    </location>
</feature>
<evidence type="ECO:0000256" key="1">
    <source>
        <dbReference type="SAM" id="Phobius"/>
    </source>
</evidence>
<dbReference type="Proteomes" id="UP001184614">
    <property type="component" value="Unassembled WGS sequence"/>
</dbReference>
<accession>A0ABU1MCI7</accession>
<reference evidence="2 3" key="1">
    <citation type="submission" date="2023-07" db="EMBL/GenBank/DDBJ databases">
        <title>Sorghum-associated microbial communities from plants grown in Nebraska, USA.</title>
        <authorList>
            <person name="Schachtman D."/>
        </authorList>
    </citation>
    <scope>NUCLEOTIDE SEQUENCE [LARGE SCALE GENOMIC DNA]</scope>
    <source>
        <strain evidence="2 3">DS1730</strain>
    </source>
</reference>